<gene>
    <name evidence="2" type="ordered locus">Alide2_0159</name>
</gene>
<proteinExistence type="predicted"/>
<dbReference type="PANTHER" id="PTHR48207">
    <property type="entry name" value="SUCCINATE--HYDROXYMETHYLGLUTARATE COA-TRANSFERASE"/>
    <property type="match status" value="1"/>
</dbReference>
<dbReference type="InterPro" id="IPR044855">
    <property type="entry name" value="CoA-Trfase_III_dom3_sf"/>
</dbReference>
<dbReference type="EC" id="2.8.3.16" evidence="2"/>
<dbReference type="Gene3D" id="3.40.50.10540">
    <property type="entry name" value="Crotonobetainyl-coa:carnitine coa-transferase, domain 1"/>
    <property type="match status" value="1"/>
</dbReference>
<sequence>MGTTPVQELMPLQGFTVLDLSQGVAGPYCAQLLAGQGARVIKVEPPQGDWGRHVGVASDGHSTISSTYNSGKQSLAIDARRPEGRAVILRLAERADVIVQNFRPQVVERLGLDYESLRARGLGPVYVSISGYGPDGPFADHPATDSVMQADSGLMHTNRDAGGTPQRIGLLLADIAAGVYAAQACTAALLHKTRTAEGSHVQISLFNVCCALQSTVFSEELAGAQAARQPVSAPNGIFDAADGKLTILALNNEQFLRICKAFDLRHWETDPRFASNALRLEHKALLHAELSRKVAPQSLAQLEALLGQHQVLHARVREGRGVVEHPQARHLHTFQTIEQPGFGPLLWAAAPWACHAGAAQPAPRIGEHSQAILHGLGLDAQEIAALVAQQVVAV</sequence>
<dbReference type="HOGENOM" id="CLU_033975_2_1_4"/>
<evidence type="ECO:0000313" key="2">
    <source>
        <dbReference type="EMBL" id="AEB82597.1"/>
    </source>
</evidence>
<accession>F4GDL4</accession>
<dbReference type="SUPFAM" id="SSF89796">
    <property type="entry name" value="CoA-transferase family III (CaiB/BaiF)"/>
    <property type="match status" value="1"/>
</dbReference>
<keyword evidence="3" id="KW-1185">Reference proteome</keyword>
<evidence type="ECO:0000256" key="1">
    <source>
        <dbReference type="ARBA" id="ARBA00022679"/>
    </source>
</evidence>
<dbReference type="STRING" id="596154.Alide2_0159"/>
<dbReference type="AlphaFoldDB" id="F4GDL4"/>
<dbReference type="Gene3D" id="3.30.1540.10">
    <property type="entry name" value="formyl-coa transferase, domain 3"/>
    <property type="match status" value="1"/>
</dbReference>
<dbReference type="InterPro" id="IPR023606">
    <property type="entry name" value="CoA-Trfase_III_dom_1_sf"/>
</dbReference>
<name>F4GDL4_ALIDK</name>
<dbReference type="RefSeq" id="WP_013517093.1">
    <property type="nucleotide sequence ID" value="NC_015422.1"/>
</dbReference>
<dbReference type="OrthoDB" id="5294844at2"/>
<reference evidence="2 3" key="2">
    <citation type="submission" date="2011-04" db="EMBL/GenBank/DDBJ databases">
        <title>Complete sequence of chromosome of Alicycliphilus denitrificans K601.</title>
        <authorList>
            <consortium name="US DOE Joint Genome Institute"/>
            <person name="Lucas S."/>
            <person name="Han J."/>
            <person name="Lapidus A."/>
            <person name="Cheng J.-F."/>
            <person name="Goodwin L."/>
            <person name="Pitluck S."/>
            <person name="Peters L."/>
            <person name="Zeytun A."/>
            <person name="Detter J.C."/>
            <person name="Han C."/>
            <person name="Tapia R."/>
            <person name="Land M."/>
            <person name="Hauser L."/>
            <person name="Kyrpides N."/>
            <person name="Ivanova N."/>
            <person name="Mikhailova N."/>
            <person name="Pagani I."/>
            <person name="Oosterkamp M."/>
            <person name="Pieper D."/>
            <person name="van Berkel W."/>
            <person name="Langenhoff A."/>
            <person name="Smidt H."/>
            <person name="Stams A."/>
            <person name="Woyke T."/>
        </authorList>
    </citation>
    <scope>NUCLEOTIDE SEQUENCE [LARGE SCALE GENOMIC DNA]</scope>
    <source>
        <strain evidence="3">DSM 14773 / CIP 107495 / K601</strain>
    </source>
</reference>
<evidence type="ECO:0000313" key="3">
    <source>
        <dbReference type="Proteomes" id="UP000007938"/>
    </source>
</evidence>
<organism evidence="2 3">
    <name type="scientific">Alicycliphilus denitrificans (strain DSM 14773 / CIP 107495 / K601)</name>
    <dbReference type="NCBI Taxonomy" id="596154"/>
    <lineage>
        <taxon>Bacteria</taxon>
        <taxon>Pseudomonadati</taxon>
        <taxon>Pseudomonadota</taxon>
        <taxon>Betaproteobacteria</taxon>
        <taxon>Burkholderiales</taxon>
        <taxon>Comamonadaceae</taxon>
        <taxon>Alicycliphilus</taxon>
    </lineage>
</organism>
<dbReference type="PANTHER" id="PTHR48207:SF4">
    <property type="entry name" value="BLL6097 PROTEIN"/>
    <property type="match status" value="1"/>
</dbReference>
<dbReference type="Pfam" id="PF02515">
    <property type="entry name" value="CoA_transf_3"/>
    <property type="match status" value="1"/>
</dbReference>
<dbReference type="GO" id="GO:0033608">
    <property type="term" value="F:formyl-CoA transferase activity"/>
    <property type="evidence" value="ECO:0007669"/>
    <property type="project" value="UniProtKB-EC"/>
</dbReference>
<dbReference type="EMBL" id="CP002657">
    <property type="protein sequence ID" value="AEB82597.1"/>
    <property type="molecule type" value="Genomic_DNA"/>
</dbReference>
<dbReference type="KEGG" id="adk:Alide2_0159"/>
<dbReference type="InterPro" id="IPR003673">
    <property type="entry name" value="CoA-Trfase_fam_III"/>
</dbReference>
<dbReference type="Proteomes" id="UP000007938">
    <property type="component" value="Chromosome"/>
</dbReference>
<keyword evidence="1 2" id="KW-0808">Transferase</keyword>
<dbReference type="eggNOG" id="COG1804">
    <property type="taxonomic scope" value="Bacteria"/>
</dbReference>
<protein>
    <submittedName>
        <fullName evidence="2">Formyl-CoA transferase</fullName>
        <ecNumber evidence="2">2.8.3.16</ecNumber>
    </submittedName>
</protein>
<dbReference type="InterPro" id="IPR050483">
    <property type="entry name" value="CoA-transferase_III_domain"/>
</dbReference>
<reference evidence="2 3" key="1">
    <citation type="journal article" date="2011" name="J. Bacteriol.">
        <title>Genome Sequences of Alicycliphilus denitrificans Strains BC and K601T.</title>
        <authorList>
            <person name="Oosterkamp M.J."/>
            <person name="Veuskens T."/>
            <person name="Plugge C.M."/>
            <person name="Langenhoff A.A."/>
            <person name="Gerritse J."/>
            <person name="van Berkel W.J."/>
            <person name="Pieper D.H."/>
            <person name="Junca H."/>
            <person name="Goodwin L.A."/>
            <person name="Daligault H.E."/>
            <person name="Bruce D.C."/>
            <person name="Detter J.C."/>
            <person name="Tapia R."/>
            <person name="Han C.S."/>
            <person name="Land M.L."/>
            <person name="Hauser L.J."/>
            <person name="Smidt H."/>
            <person name="Stams A.J."/>
        </authorList>
    </citation>
    <scope>NUCLEOTIDE SEQUENCE [LARGE SCALE GENOMIC DNA]</scope>
    <source>
        <strain evidence="3">DSM 14773 / CIP 107495 / K601</strain>
    </source>
</reference>